<evidence type="ECO:0000256" key="7">
    <source>
        <dbReference type="ARBA" id="ARBA00022840"/>
    </source>
</evidence>
<comment type="caution">
    <text evidence="11">The sequence shown here is derived from an EMBL/GenBank/DDBJ whole genome shotgun (WGS) entry which is preliminary data.</text>
</comment>
<accession>A0ABV4QHK1</accession>
<dbReference type="PANTHER" id="PTHR43289">
    <property type="entry name" value="MITOGEN-ACTIVATED PROTEIN KINASE KINASE KINASE 20-RELATED"/>
    <property type="match status" value="1"/>
</dbReference>
<dbReference type="InterPro" id="IPR000719">
    <property type="entry name" value="Prot_kinase_dom"/>
</dbReference>
<dbReference type="InterPro" id="IPR017441">
    <property type="entry name" value="Protein_kinase_ATP_BS"/>
</dbReference>
<feature type="domain" description="Protein kinase" evidence="10">
    <location>
        <begin position="20"/>
        <end position="144"/>
    </location>
</feature>
<dbReference type="PROSITE" id="PS00107">
    <property type="entry name" value="PROTEIN_KINASE_ATP"/>
    <property type="match status" value="1"/>
</dbReference>
<reference evidence="11 12" key="1">
    <citation type="submission" date="2023-11" db="EMBL/GenBank/DDBJ databases">
        <title>Actinomadura monticuli sp. nov., isolated from volcanic ash.</title>
        <authorList>
            <person name="Lee S.D."/>
            <person name="Yang H."/>
            <person name="Kim I.S."/>
        </authorList>
    </citation>
    <scope>NUCLEOTIDE SEQUENCE [LARGE SCALE GENOMIC DNA]</scope>
    <source>
        <strain evidence="11 12">DLS-62</strain>
    </source>
</reference>
<evidence type="ECO:0000256" key="5">
    <source>
        <dbReference type="ARBA" id="ARBA00022741"/>
    </source>
</evidence>
<dbReference type="Pfam" id="PF07714">
    <property type="entry name" value="PK_Tyr_Ser-Thr"/>
    <property type="match status" value="1"/>
</dbReference>
<evidence type="ECO:0000256" key="6">
    <source>
        <dbReference type="ARBA" id="ARBA00022777"/>
    </source>
</evidence>
<evidence type="ECO:0000313" key="11">
    <source>
        <dbReference type="EMBL" id="MFA1541419.1"/>
    </source>
</evidence>
<dbReference type="Proteomes" id="UP001569963">
    <property type="component" value="Unassembled WGS sequence"/>
</dbReference>
<dbReference type="RefSeq" id="WP_371951577.1">
    <property type="nucleotide sequence ID" value="NZ_JAXCEI010000009.1"/>
</dbReference>
<evidence type="ECO:0000313" key="12">
    <source>
        <dbReference type="Proteomes" id="UP001569963"/>
    </source>
</evidence>
<evidence type="ECO:0000256" key="2">
    <source>
        <dbReference type="ARBA" id="ARBA00004647"/>
    </source>
</evidence>
<keyword evidence="12" id="KW-1185">Reference proteome</keyword>
<evidence type="ECO:0000259" key="10">
    <source>
        <dbReference type="PROSITE" id="PS50011"/>
    </source>
</evidence>
<organism evidence="11 12">
    <name type="scientific">Actinomadura monticuli</name>
    <dbReference type="NCBI Taxonomy" id="3097367"/>
    <lineage>
        <taxon>Bacteria</taxon>
        <taxon>Bacillati</taxon>
        <taxon>Actinomycetota</taxon>
        <taxon>Actinomycetes</taxon>
        <taxon>Streptosporangiales</taxon>
        <taxon>Thermomonosporaceae</taxon>
        <taxon>Actinomadura</taxon>
    </lineage>
</organism>
<sequence>MFGGGLKALRTGDPERVGPYRLLARLGAGGMGQVYLGRSKGRRLVAVKVVHPHFADNASFRRRFAKEVAAARRIGGFYTAQVVDADTGADPPWLVTEYIAGPTLHEAVEEVTGVRSSSTSCNSEPLDGESWWRSPVHDGDRIYL</sequence>
<evidence type="ECO:0000256" key="1">
    <source>
        <dbReference type="ARBA" id="ARBA00004300"/>
    </source>
</evidence>
<protein>
    <submittedName>
        <fullName evidence="11">Protein kinase</fullName>
    </submittedName>
</protein>
<name>A0ABV4QHK1_9ACTN</name>
<keyword evidence="7 9" id="KW-0067">ATP-binding</keyword>
<keyword evidence="8" id="KW-0963">Cytoplasm</keyword>
<evidence type="ECO:0000256" key="8">
    <source>
        <dbReference type="ARBA" id="ARBA00023212"/>
    </source>
</evidence>
<comment type="similarity">
    <text evidence="3">Belongs to the protein kinase superfamily. NEK Ser/Thr protein kinase family. NIMA subfamily.</text>
</comment>
<dbReference type="PROSITE" id="PS50011">
    <property type="entry name" value="PROTEIN_KINASE_DOM"/>
    <property type="match status" value="1"/>
</dbReference>
<comment type="subcellular location">
    <subcellularLocation>
        <location evidence="1">Cytoplasm</location>
        <location evidence="1">Cytoskeleton</location>
        <location evidence="1">Microtubule organizing center</location>
        <location evidence="1">Centrosome</location>
    </subcellularLocation>
    <subcellularLocation>
        <location evidence="2">Cytoplasm</location>
        <location evidence="2">Cytoskeleton</location>
        <location evidence="2">Spindle pole</location>
    </subcellularLocation>
</comment>
<dbReference type="EMBL" id="JAXCEI010000009">
    <property type="protein sequence ID" value="MFA1541419.1"/>
    <property type="molecule type" value="Genomic_DNA"/>
</dbReference>
<proteinExistence type="inferred from homology"/>
<evidence type="ECO:0000256" key="3">
    <source>
        <dbReference type="ARBA" id="ARBA00010886"/>
    </source>
</evidence>
<keyword evidence="5 9" id="KW-0547">Nucleotide-binding</keyword>
<gene>
    <name evidence="11" type="ORF">SM611_21035</name>
</gene>
<evidence type="ECO:0000256" key="9">
    <source>
        <dbReference type="PROSITE-ProRule" id="PRU10141"/>
    </source>
</evidence>
<dbReference type="PANTHER" id="PTHR43289:SF34">
    <property type="entry name" value="SERINE_THREONINE-PROTEIN KINASE YBDM-RELATED"/>
    <property type="match status" value="1"/>
</dbReference>
<dbReference type="GO" id="GO:0016301">
    <property type="term" value="F:kinase activity"/>
    <property type="evidence" value="ECO:0007669"/>
    <property type="project" value="UniProtKB-KW"/>
</dbReference>
<dbReference type="Gene3D" id="3.30.200.20">
    <property type="entry name" value="Phosphorylase Kinase, domain 1"/>
    <property type="match status" value="1"/>
</dbReference>
<feature type="binding site" evidence="9">
    <location>
        <position position="48"/>
    </location>
    <ligand>
        <name>ATP</name>
        <dbReference type="ChEBI" id="CHEBI:30616"/>
    </ligand>
</feature>
<dbReference type="InterPro" id="IPR001245">
    <property type="entry name" value="Ser-Thr/Tyr_kinase_cat_dom"/>
</dbReference>
<dbReference type="SUPFAM" id="SSF56112">
    <property type="entry name" value="Protein kinase-like (PK-like)"/>
    <property type="match status" value="1"/>
</dbReference>
<keyword evidence="6 11" id="KW-0418">Kinase</keyword>
<dbReference type="InterPro" id="IPR011009">
    <property type="entry name" value="Kinase-like_dom_sf"/>
</dbReference>
<keyword evidence="4" id="KW-0808">Transferase</keyword>
<keyword evidence="8" id="KW-0206">Cytoskeleton</keyword>
<evidence type="ECO:0000256" key="4">
    <source>
        <dbReference type="ARBA" id="ARBA00022679"/>
    </source>
</evidence>